<dbReference type="Proteomes" id="UP000709295">
    <property type="component" value="Unassembled WGS sequence"/>
</dbReference>
<accession>A0A8J5I1W6</accession>
<name>A0A8J5I1W6_9STRA</name>
<dbReference type="AlphaFoldDB" id="A0A8J5I1W6"/>
<comment type="caution">
    <text evidence="1">The sequence shown here is derived from an EMBL/GenBank/DDBJ whole genome shotgun (WGS) entry which is preliminary data.</text>
</comment>
<evidence type="ECO:0000313" key="1">
    <source>
        <dbReference type="EMBL" id="KAG6941481.1"/>
    </source>
</evidence>
<evidence type="ECO:0000313" key="2">
    <source>
        <dbReference type="Proteomes" id="UP000709295"/>
    </source>
</evidence>
<proteinExistence type="predicted"/>
<keyword evidence="2" id="KW-1185">Reference proteome</keyword>
<reference evidence="1" key="1">
    <citation type="submission" date="2021-01" db="EMBL/GenBank/DDBJ databases">
        <title>Phytophthora aleatoria, a newly-described species from Pinus radiata is distinct from Phytophthora cactorum isolates based on comparative genomics.</title>
        <authorList>
            <person name="Mcdougal R."/>
            <person name="Panda P."/>
            <person name="Williams N."/>
            <person name="Studholme D.J."/>
        </authorList>
    </citation>
    <scope>NUCLEOTIDE SEQUENCE</scope>
    <source>
        <strain evidence="1">NZFS 4037</strain>
    </source>
</reference>
<gene>
    <name evidence="1" type="ORF">JG688_00018647</name>
</gene>
<protein>
    <recommendedName>
        <fullName evidence="3">DDE-1 domain-containing protein</fullName>
    </recommendedName>
</protein>
<dbReference type="EMBL" id="JAENGY010003638">
    <property type="protein sequence ID" value="KAG6941481.1"/>
    <property type="molecule type" value="Genomic_DNA"/>
</dbReference>
<organism evidence="1 2">
    <name type="scientific">Phytophthora aleatoria</name>
    <dbReference type="NCBI Taxonomy" id="2496075"/>
    <lineage>
        <taxon>Eukaryota</taxon>
        <taxon>Sar</taxon>
        <taxon>Stramenopiles</taxon>
        <taxon>Oomycota</taxon>
        <taxon>Peronosporomycetes</taxon>
        <taxon>Peronosporales</taxon>
        <taxon>Peronosporaceae</taxon>
        <taxon>Phytophthora</taxon>
    </lineage>
</organism>
<evidence type="ECO:0008006" key="3">
    <source>
        <dbReference type="Google" id="ProtNLM"/>
    </source>
</evidence>
<sequence length="80" mass="9145">MRTFKPRCRRLYANHHIKHDFPESTIALRVLITQVVILAWESIDDELIARGFLKAGLVPVGPREADGTFSFRSLRPSPQT</sequence>